<name>A0A3G6J1K9_9CORY</name>
<dbReference type="AlphaFoldDB" id="A0A3G6J1K9"/>
<keyword evidence="6" id="KW-1185">Reference proteome</keyword>
<proteinExistence type="predicted"/>
<dbReference type="EMBL" id="CP033897">
    <property type="protein sequence ID" value="AZA11877.1"/>
    <property type="molecule type" value="Genomic_DNA"/>
</dbReference>
<dbReference type="SUPFAM" id="SSF46785">
    <property type="entry name" value="Winged helix' DNA-binding domain"/>
    <property type="match status" value="1"/>
</dbReference>
<evidence type="ECO:0000313" key="6">
    <source>
        <dbReference type="Proteomes" id="UP000271587"/>
    </source>
</evidence>
<dbReference type="KEGG" id="cgk:CGERO_07900"/>
<keyword evidence="1" id="KW-0805">Transcription regulation</keyword>
<dbReference type="SMART" id="SM00418">
    <property type="entry name" value="HTH_ARSR"/>
    <property type="match status" value="1"/>
</dbReference>
<dbReference type="CDD" id="cd00090">
    <property type="entry name" value="HTH_ARSR"/>
    <property type="match status" value="1"/>
</dbReference>
<evidence type="ECO:0000259" key="4">
    <source>
        <dbReference type="PROSITE" id="PS50987"/>
    </source>
</evidence>
<feature type="domain" description="HTH arsR-type" evidence="4">
    <location>
        <begin position="33"/>
        <end position="127"/>
    </location>
</feature>
<dbReference type="Pfam" id="PF01022">
    <property type="entry name" value="HTH_5"/>
    <property type="match status" value="1"/>
</dbReference>
<evidence type="ECO:0000256" key="3">
    <source>
        <dbReference type="ARBA" id="ARBA00023163"/>
    </source>
</evidence>
<dbReference type="InterPro" id="IPR051011">
    <property type="entry name" value="Metal_resp_trans_reg"/>
</dbReference>
<accession>A0A3G6J1K9</accession>
<dbReference type="InterPro" id="IPR036388">
    <property type="entry name" value="WH-like_DNA-bd_sf"/>
</dbReference>
<dbReference type="PANTHER" id="PTHR43132:SF2">
    <property type="entry name" value="ARSENICAL RESISTANCE OPERON REPRESSOR ARSR-RELATED"/>
    <property type="match status" value="1"/>
</dbReference>
<keyword evidence="3" id="KW-0804">Transcription</keyword>
<dbReference type="NCBIfam" id="NF033788">
    <property type="entry name" value="HTH_metalloreg"/>
    <property type="match status" value="1"/>
</dbReference>
<sequence>MDSQPQIASFTSHALDPVELQQNPGVQSAEALAQARDFSRMAQVFGALDSPIRLRILHLLHDRDHFVHEIVDLLEASQPLVSQHLRVLKEAGLVSAERKGRQMTYHLVDTAISDLADMTELLINRLDRRVVAIHN</sequence>
<dbReference type="Proteomes" id="UP000271587">
    <property type="component" value="Chromosome"/>
</dbReference>
<evidence type="ECO:0000256" key="1">
    <source>
        <dbReference type="ARBA" id="ARBA00023015"/>
    </source>
</evidence>
<dbReference type="RefSeq" id="WP_245998809.1">
    <property type="nucleotide sequence ID" value="NZ_CP033897.1"/>
</dbReference>
<gene>
    <name evidence="5" type="primary">smtB</name>
    <name evidence="5" type="ORF">CGERO_07900</name>
</gene>
<dbReference type="PROSITE" id="PS50987">
    <property type="entry name" value="HTH_ARSR_2"/>
    <property type="match status" value="1"/>
</dbReference>
<dbReference type="InterPro" id="IPR011991">
    <property type="entry name" value="ArsR-like_HTH"/>
</dbReference>
<organism evidence="5 6">
    <name type="scientific">Corynebacterium gerontici</name>
    <dbReference type="NCBI Taxonomy" id="2079234"/>
    <lineage>
        <taxon>Bacteria</taxon>
        <taxon>Bacillati</taxon>
        <taxon>Actinomycetota</taxon>
        <taxon>Actinomycetes</taxon>
        <taxon>Mycobacteriales</taxon>
        <taxon>Corynebacteriaceae</taxon>
        <taxon>Corynebacterium</taxon>
    </lineage>
</organism>
<protein>
    <submittedName>
        <fullName evidence="5">HTH-type transcriptional repressor SmtB</fullName>
    </submittedName>
</protein>
<evidence type="ECO:0000313" key="5">
    <source>
        <dbReference type="EMBL" id="AZA11877.1"/>
    </source>
</evidence>
<evidence type="ECO:0000256" key="2">
    <source>
        <dbReference type="ARBA" id="ARBA00023125"/>
    </source>
</evidence>
<dbReference type="GO" id="GO:0003677">
    <property type="term" value="F:DNA binding"/>
    <property type="evidence" value="ECO:0007669"/>
    <property type="project" value="UniProtKB-KW"/>
</dbReference>
<dbReference type="GO" id="GO:0003700">
    <property type="term" value="F:DNA-binding transcription factor activity"/>
    <property type="evidence" value="ECO:0007669"/>
    <property type="project" value="InterPro"/>
</dbReference>
<keyword evidence="2" id="KW-0238">DNA-binding</keyword>
<dbReference type="Gene3D" id="1.10.10.10">
    <property type="entry name" value="Winged helix-like DNA-binding domain superfamily/Winged helix DNA-binding domain"/>
    <property type="match status" value="1"/>
</dbReference>
<dbReference type="PANTHER" id="PTHR43132">
    <property type="entry name" value="ARSENICAL RESISTANCE OPERON REPRESSOR ARSR-RELATED"/>
    <property type="match status" value="1"/>
</dbReference>
<reference evidence="5 6" key="1">
    <citation type="submission" date="2018-11" db="EMBL/GenBank/DDBJ databases">
        <authorList>
            <person name="Kleinhagauer T."/>
            <person name="Glaeser S.P."/>
            <person name="Spergser J."/>
            <person name="Ruckert C."/>
            <person name="Kaempfer P."/>
            <person name="Busse H.-J."/>
        </authorList>
    </citation>
    <scope>NUCLEOTIDE SEQUENCE [LARGE SCALE GENOMIC DNA]</scope>
    <source>
        <strain evidence="5 6">W8</strain>
    </source>
</reference>
<dbReference type="InterPro" id="IPR001845">
    <property type="entry name" value="HTH_ArsR_DNA-bd_dom"/>
</dbReference>
<dbReference type="PRINTS" id="PR00778">
    <property type="entry name" value="HTHARSR"/>
</dbReference>
<dbReference type="InterPro" id="IPR036390">
    <property type="entry name" value="WH_DNA-bd_sf"/>
</dbReference>